<dbReference type="GO" id="GO:0006436">
    <property type="term" value="P:tryptophanyl-tRNA aminoacylation"/>
    <property type="evidence" value="ECO:0007669"/>
    <property type="project" value="UniProtKB-UniRule"/>
</dbReference>
<protein>
    <recommendedName>
        <fullName evidence="2 9">Tryptophan--tRNA ligase</fullName>
        <ecNumber evidence="2 9">6.1.1.2</ecNumber>
    </recommendedName>
</protein>
<evidence type="ECO:0000256" key="9">
    <source>
        <dbReference type="NCBIfam" id="TIGR00233"/>
    </source>
</evidence>
<dbReference type="PROSITE" id="PS00178">
    <property type="entry name" value="AA_TRNA_LIGASE_I"/>
    <property type="match status" value="1"/>
</dbReference>
<keyword evidence="4 10" id="KW-0547">Nucleotide-binding</keyword>
<dbReference type="EMBL" id="PHEX01000037">
    <property type="protein sequence ID" value="PKQ28008.1"/>
    <property type="molecule type" value="Genomic_DNA"/>
</dbReference>
<dbReference type="NCBIfam" id="TIGR00233">
    <property type="entry name" value="trpS"/>
    <property type="match status" value="1"/>
</dbReference>
<evidence type="ECO:0000256" key="10">
    <source>
        <dbReference type="RuleBase" id="RU363036"/>
    </source>
</evidence>
<comment type="catalytic activity">
    <reaction evidence="8">
        <text>tRNA(Trp) + L-tryptophan + ATP = L-tryptophyl-tRNA(Trp) + AMP + diphosphate + H(+)</text>
        <dbReference type="Rhea" id="RHEA:24080"/>
        <dbReference type="Rhea" id="RHEA-COMP:9671"/>
        <dbReference type="Rhea" id="RHEA-COMP:9705"/>
        <dbReference type="ChEBI" id="CHEBI:15378"/>
        <dbReference type="ChEBI" id="CHEBI:30616"/>
        <dbReference type="ChEBI" id="CHEBI:33019"/>
        <dbReference type="ChEBI" id="CHEBI:57912"/>
        <dbReference type="ChEBI" id="CHEBI:78442"/>
        <dbReference type="ChEBI" id="CHEBI:78535"/>
        <dbReference type="ChEBI" id="CHEBI:456215"/>
        <dbReference type="EC" id="6.1.1.2"/>
    </reaction>
</comment>
<dbReference type="SUPFAM" id="SSF52374">
    <property type="entry name" value="Nucleotidylyl transferase"/>
    <property type="match status" value="1"/>
</dbReference>
<evidence type="ECO:0000256" key="5">
    <source>
        <dbReference type="ARBA" id="ARBA00022840"/>
    </source>
</evidence>
<sequence>MKNRVVSGYRPSGRLHLGHYHGNLKNMIRLQDERDCYFFVADWHALTTEYRDTSMLGTWTEEMVLDWLAAGMDPDRCTIYRQSDIRGIPELVLYLGMIVTLGELERNPTYKEQLRELDSRVVNTYGFLGYPVLMATDILAVDAELVPVGEDQLPHLELTREIARSFNSLYEPVFPEPQPVLSRAPKIPGTDGRKMSKSYNNYIGLEDSAEVIGKKVRKMITDPARKRRDDKGHPEVCTVFSLYPIYFPDDVERVAAECKDALIGCTDCKDRIAQAIACDLAPFRKRRSELVEKPDVVREILARGANVVNPIVDESLARAKRAMKIGNPHFGGDL</sequence>
<evidence type="ECO:0000256" key="3">
    <source>
        <dbReference type="ARBA" id="ARBA00022598"/>
    </source>
</evidence>
<dbReference type="Pfam" id="PF00579">
    <property type="entry name" value="tRNA-synt_1b"/>
    <property type="match status" value="1"/>
</dbReference>
<evidence type="ECO:0000256" key="6">
    <source>
        <dbReference type="ARBA" id="ARBA00022917"/>
    </source>
</evidence>
<dbReference type="AlphaFoldDB" id="A0A2N3G5X7"/>
<dbReference type="InterPro" id="IPR001412">
    <property type="entry name" value="aa-tRNA-synth_I_CS"/>
</dbReference>
<evidence type="ECO:0000256" key="1">
    <source>
        <dbReference type="ARBA" id="ARBA00005594"/>
    </source>
</evidence>
<keyword evidence="3 10" id="KW-0436">Ligase</keyword>
<proteinExistence type="inferred from homology"/>
<dbReference type="GO" id="GO:0004830">
    <property type="term" value="F:tryptophan-tRNA ligase activity"/>
    <property type="evidence" value="ECO:0007669"/>
    <property type="project" value="UniProtKB-UniRule"/>
</dbReference>
<evidence type="ECO:0000256" key="8">
    <source>
        <dbReference type="ARBA" id="ARBA00049929"/>
    </source>
</evidence>
<accession>A0A2N3G5X7</accession>
<keyword evidence="5 10" id="KW-0067">ATP-binding</keyword>
<dbReference type="PANTHER" id="PTHR43766">
    <property type="entry name" value="TRYPTOPHAN--TRNA LIGASE, MITOCHONDRIAL"/>
    <property type="match status" value="1"/>
</dbReference>
<dbReference type="EC" id="6.1.1.2" evidence="2 9"/>
<keyword evidence="6 10" id="KW-0648">Protein biosynthesis</keyword>
<dbReference type="Gene3D" id="3.40.50.620">
    <property type="entry name" value="HUPs"/>
    <property type="match status" value="1"/>
</dbReference>
<dbReference type="InterPro" id="IPR002305">
    <property type="entry name" value="aa-tRNA-synth_Ic"/>
</dbReference>
<evidence type="ECO:0000256" key="7">
    <source>
        <dbReference type="ARBA" id="ARBA00023146"/>
    </source>
</evidence>
<dbReference type="GO" id="GO:0005829">
    <property type="term" value="C:cytosol"/>
    <property type="evidence" value="ECO:0007669"/>
    <property type="project" value="TreeGrafter"/>
</dbReference>
<name>A0A2N3G5X7_9ACTN</name>
<reference evidence="11 12" key="1">
    <citation type="journal article" date="2017" name="ISME J.">
        <title>Potential for microbial H2 and metal transformations associated with novel bacteria and archaea in deep terrestrial subsurface sediments.</title>
        <authorList>
            <person name="Hernsdorf A.W."/>
            <person name="Amano Y."/>
            <person name="Miyakawa K."/>
            <person name="Ise K."/>
            <person name="Suzuki Y."/>
            <person name="Anantharaman K."/>
            <person name="Probst A."/>
            <person name="Burstein D."/>
            <person name="Thomas B.C."/>
            <person name="Banfield J.F."/>
        </authorList>
    </citation>
    <scope>NUCLEOTIDE SEQUENCE [LARGE SCALE GENOMIC DNA]</scope>
    <source>
        <strain evidence="11">HGW-Actinobacteria-3</strain>
    </source>
</reference>
<evidence type="ECO:0000256" key="2">
    <source>
        <dbReference type="ARBA" id="ARBA00013161"/>
    </source>
</evidence>
<dbReference type="CDD" id="cd00806">
    <property type="entry name" value="TrpRS_core"/>
    <property type="match status" value="1"/>
</dbReference>
<keyword evidence="7 10" id="KW-0030">Aminoacyl-tRNA synthetase</keyword>
<dbReference type="Gene3D" id="1.10.240.10">
    <property type="entry name" value="Tyrosyl-Transfer RNA Synthetase"/>
    <property type="match status" value="1"/>
</dbReference>
<organism evidence="11 12">
    <name type="scientific">Candidatus Anoxymicrobium japonicum</name>
    <dbReference type="NCBI Taxonomy" id="2013648"/>
    <lineage>
        <taxon>Bacteria</taxon>
        <taxon>Bacillati</taxon>
        <taxon>Actinomycetota</taxon>
        <taxon>Candidatus Geothermincolia</taxon>
        <taxon>Candidatus Geothermincolales</taxon>
        <taxon>Candidatus Anoxymicrobiaceae</taxon>
        <taxon>Candidatus Anoxymicrobium</taxon>
    </lineage>
</organism>
<dbReference type="FunFam" id="1.10.240.10:FF:000005">
    <property type="entry name" value="Tryptophan--tRNA ligase"/>
    <property type="match status" value="1"/>
</dbReference>
<comment type="caution">
    <text evidence="11">The sequence shown here is derived from an EMBL/GenBank/DDBJ whole genome shotgun (WGS) entry which is preliminary data.</text>
</comment>
<dbReference type="PRINTS" id="PR01039">
    <property type="entry name" value="TRNASYNTHTRP"/>
</dbReference>
<dbReference type="InterPro" id="IPR014729">
    <property type="entry name" value="Rossmann-like_a/b/a_fold"/>
</dbReference>
<dbReference type="InterPro" id="IPR050203">
    <property type="entry name" value="Trp-tRNA_synthetase"/>
</dbReference>
<gene>
    <name evidence="11" type="primary">trpS</name>
    <name evidence="11" type="ORF">CVT63_04880</name>
</gene>
<evidence type="ECO:0000313" key="12">
    <source>
        <dbReference type="Proteomes" id="UP000233654"/>
    </source>
</evidence>
<comment type="similarity">
    <text evidence="1 10">Belongs to the class-I aminoacyl-tRNA synthetase family.</text>
</comment>
<dbReference type="PANTHER" id="PTHR43766:SF1">
    <property type="entry name" value="TRYPTOPHAN--TRNA LIGASE, MITOCHONDRIAL"/>
    <property type="match status" value="1"/>
</dbReference>
<dbReference type="InterPro" id="IPR002306">
    <property type="entry name" value="Trp-tRNA-ligase"/>
</dbReference>
<dbReference type="GO" id="GO:0005524">
    <property type="term" value="F:ATP binding"/>
    <property type="evidence" value="ECO:0007669"/>
    <property type="project" value="UniProtKB-KW"/>
</dbReference>
<evidence type="ECO:0000313" key="11">
    <source>
        <dbReference type="EMBL" id="PKQ28008.1"/>
    </source>
</evidence>
<evidence type="ECO:0000256" key="4">
    <source>
        <dbReference type="ARBA" id="ARBA00022741"/>
    </source>
</evidence>
<dbReference type="Proteomes" id="UP000233654">
    <property type="component" value="Unassembled WGS sequence"/>
</dbReference>